<dbReference type="NCBIfam" id="TIGR01730">
    <property type="entry name" value="RND_mfp"/>
    <property type="match status" value="1"/>
</dbReference>
<comment type="similarity">
    <text evidence="1">Belongs to the membrane fusion protein (MFP) (TC 8.A.1) family.</text>
</comment>
<feature type="domain" description="CusB-like beta-barrel" evidence="5">
    <location>
        <begin position="250"/>
        <end position="319"/>
    </location>
</feature>
<gene>
    <name evidence="8" type="ORF">FGU71_05900</name>
</gene>
<dbReference type="Pfam" id="PF25954">
    <property type="entry name" value="Beta-barrel_RND_2"/>
    <property type="match status" value="1"/>
</dbReference>
<dbReference type="GO" id="GO:0015562">
    <property type="term" value="F:efflux transmembrane transporter activity"/>
    <property type="evidence" value="ECO:0007669"/>
    <property type="project" value="TreeGrafter"/>
</dbReference>
<reference evidence="8 9" key="1">
    <citation type="submission" date="2019-06" db="EMBL/GenBank/DDBJ databases">
        <title>Erythrobacter insulae sp. nov., isolated from a tidal flat.</title>
        <authorList>
            <person name="Yoon J.-H."/>
        </authorList>
    </citation>
    <scope>NUCLEOTIDE SEQUENCE [LARGE SCALE GENOMIC DNA]</scope>
    <source>
        <strain evidence="8 9">JBTF-M21</strain>
    </source>
</reference>
<dbReference type="Gene3D" id="2.40.50.100">
    <property type="match status" value="1"/>
</dbReference>
<keyword evidence="9" id="KW-1185">Reference proteome</keyword>
<evidence type="ECO:0000256" key="3">
    <source>
        <dbReference type="SAM" id="MobiDB-lite"/>
    </source>
</evidence>
<keyword evidence="4" id="KW-1133">Transmembrane helix</keyword>
<dbReference type="GO" id="GO:1990281">
    <property type="term" value="C:efflux pump complex"/>
    <property type="evidence" value="ECO:0007669"/>
    <property type="project" value="TreeGrafter"/>
</dbReference>
<dbReference type="PANTHER" id="PTHR30469:SF15">
    <property type="entry name" value="HLYD FAMILY OF SECRETION PROTEINS"/>
    <property type="match status" value="1"/>
</dbReference>
<evidence type="ECO:0000259" key="6">
    <source>
        <dbReference type="Pfam" id="PF25973"/>
    </source>
</evidence>
<organism evidence="8 9">
    <name type="scientific">Erythrobacter insulae</name>
    <dbReference type="NCBI Taxonomy" id="2584124"/>
    <lineage>
        <taxon>Bacteria</taxon>
        <taxon>Pseudomonadati</taxon>
        <taxon>Pseudomonadota</taxon>
        <taxon>Alphaproteobacteria</taxon>
        <taxon>Sphingomonadales</taxon>
        <taxon>Erythrobacteraceae</taxon>
        <taxon>Erythrobacter/Porphyrobacter group</taxon>
        <taxon>Erythrobacter</taxon>
    </lineage>
</organism>
<name>A0A547PBC2_9SPHN</name>
<dbReference type="Pfam" id="PF25989">
    <property type="entry name" value="YknX_C"/>
    <property type="match status" value="1"/>
</dbReference>
<dbReference type="Gene3D" id="2.40.420.20">
    <property type="match status" value="1"/>
</dbReference>
<evidence type="ECO:0000259" key="7">
    <source>
        <dbReference type="Pfam" id="PF25989"/>
    </source>
</evidence>
<dbReference type="Pfam" id="PF25973">
    <property type="entry name" value="BSH_CzcB"/>
    <property type="match status" value="1"/>
</dbReference>
<evidence type="ECO:0000313" key="8">
    <source>
        <dbReference type="EMBL" id="TRD11435.1"/>
    </source>
</evidence>
<dbReference type="InterPro" id="IPR006143">
    <property type="entry name" value="RND_pump_MFP"/>
</dbReference>
<evidence type="ECO:0000313" key="9">
    <source>
        <dbReference type="Proteomes" id="UP000316343"/>
    </source>
</evidence>
<dbReference type="InterPro" id="IPR058637">
    <property type="entry name" value="YknX-like_C"/>
</dbReference>
<feature type="transmembrane region" description="Helical" evidence="4">
    <location>
        <begin position="33"/>
        <end position="54"/>
    </location>
</feature>
<comment type="caution">
    <text evidence="8">The sequence shown here is derived from an EMBL/GenBank/DDBJ whole genome shotgun (WGS) entry which is preliminary data.</text>
</comment>
<feature type="coiled-coil region" evidence="2">
    <location>
        <begin position="178"/>
        <end position="212"/>
    </location>
</feature>
<feature type="domain" description="YknX-like C-terminal permuted SH3-like" evidence="7">
    <location>
        <begin position="325"/>
        <end position="392"/>
    </location>
</feature>
<evidence type="ECO:0000256" key="1">
    <source>
        <dbReference type="ARBA" id="ARBA00009477"/>
    </source>
</evidence>
<keyword evidence="4" id="KW-0472">Membrane</keyword>
<dbReference type="Gene3D" id="1.10.287.470">
    <property type="entry name" value="Helix hairpin bin"/>
    <property type="match status" value="1"/>
</dbReference>
<dbReference type="EMBL" id="VHJK01000001">
    <property type="protein sequence ID" value="TRD11435.1"/>
    <property type="molecule type" value="Genomic_DNA"/>
</dbReference>
<dbReference type="Proteomes" id="UP000316343">
    <property type="component" value="Unassembled WGS sequence"/>
</dbReference>
<keyword evidence="4" id="KW-0812">Transmembrane</keyword>
<dbReference type="AlphaFoldDB" id="A0A547PBC2"/>
<feature type="compositionally biased region" description="Low complexity" evidence="3">
    <location>
        <begin position="401"/>
        <end position="411"/>
    </location>
</feature>
<dbReference type="InterPro" id="IPR058792">
    <property type="entry name" value="Beta-barrel_RND_2"/>
</dbReference>
<dbReference type="OrthoDB" id="7422354at2"/>
<dbReference type="InterPro" id="IPR058647">
    <property type="entry name" value="BSH_CzcB-like"/>
</dbReference>
<dbReference type="SUPFAM" id="SSF111369">
    <property type="entry name" value="HlyD-like secretion proteins"/>
    <property type="match status" value="1"/>
</dbReference>
<feature type="region of interest" description="Disordered" evidence="3">
    <location>
        <begin position="389"/>
        <end position="418"/>
    </location>
</feature>
<dbReference type="RefSeq" id="WP_142787700.1">
    <property type="nucleotide sequence ID" value="NZ_VHJK01000001.1"/>
</dbReference>
<keyword evidence="2" id="KW-0175">Coiled coil</keyword>
<dbReference type="PANTHER" id="PTHR30469">
    <property type="entry name" value="MULTIDRUG RESISTANCE PROTEIN MDTA"/>
    <property type="match status" value="1"/>
</dbReference>
<sequence>MNYETTITAEVAEGIPADLADVRSEGGSGKKRALLIGGLGVFGLLLAIAAYFALAGGEPAGMADDNDNEQAPVVSVITPGKTTISGVVEVPGTIAARREMPVGIVGEGGRVISVPVDAGDWVRQGQVLAVIDRSVQNQQAAAQSAQIEVAKADASLAQANLDRALQLVERGFVSKADVDRLTATRDSANARVKVAQAQLSELQARNARLSVIAPAAGYVLERNVEPGQTVGGGSPALFRIARGGEMEMLAQVGETQLASLSQGVMADVVPTGTDKSFKGQVWQLSPVINPQSRQGTARIALPYAPELRPGGFATARINSGTITATVLPESAVLADDKGSFVYVVGEDSTATRRSVKTGMVTPDGLAITEGLSGTEQVVLRAGGFLNPGETIKARRDGEPMAGADAKGATKTASDRNSE</sequence>
<feature type="domain" description="CzcB-like barrel-sandwich hybrid" evidence="6">
    <location>
        <begin position="108"/>
        <end position="241"/>
    </location>
</feature>
<dbReference type="Gene3D" id="2.40.30.170">
    <property type="match status" value="1"/>
</dbReference>
<protein>
    <submittedName>
        <fullName evidence="8">Efflux RND transporter periplasmic adaptor subunit</fullName>
    </submittedName>
</protein>
<evidence type="ECO:0000256" key="2">
    <source>
        <dbReference type="SAM" id="Coils"/>
    </source>
</evidence>
<proteinExistence type="inferred from homology"/>
<evidence type="ECO:0000259" key="5">
    <source>
        <dbReference type="Pfam" id="PF25954"/>
    </source>
</evidence>
<accession>A0A547PBC2</accession>
<evidence type="ECO:0000256" key="4">
    <source>
        <dbReference type="SAM" id="Phobius"/>
    </source>
</evidence>